<keyword evidence="3" id="KW-0804">Transcription</keyword>
<evidence type="ECO:0000256" key="2">
    <source>
        <dbReference type="ARBA" id="ARBA00023125"/>
    </source>
</evidence>
<dbReference type="InterPro" id="IPR036390">
    <property type="entry name" value="WH_DNA-bd_sf"/>
</dbReference>
<dbReference type="Pfam" id="PF12840">
    <property type="entry name" value="HTH_20"/>
    <property type="match status" value="1"/>
</dbReference>
<dbReference type="InterPro" id="IPR036388">
    <property type="entry name" value="WH-like_DNA-bd_sf"/>
</dbReference>
<dbReference type="SUPFAM" id="SSF46785">
    <property type="entry name" value="Winged helix' DNA-binding domain"/>
    <property type="match status" value="1"/>
</dbReference>
<sequence>MIRIEFAPADLAGLRFAHSPMVEVVASGFALHQPQRHWMYAAWRDRVRPRLAGVDTFLTLLRGPTCYVPDFLTPVPATSRPSLDDELRTIAATPLDRVAAEVAAGWTGHRAPPEITRFETDPAGALADLIAQVRRYFRLAIAPIWPRLRATVEGEIAHRALAAAEHGPRALLAGLHPELSWDGSALLLGYAKHGDWAHDGSPLALMPAAFAGPMVYTTTGTPSGRALWYPPRGYAALWSSPPSPSPAPSRSSSPALASSPAFASSAWPEPPAPSAALAALLGSTRAAVLTLLAVPSSTGEVAEALRLAPATASHHLTTLRDAGLIVGQRTGRRLRYLRTALGEQLAT</sequence>
<dbReference type="Proteomes" id="UP001144280">
    <property type="component" value="Unassembled WGS sequence"/>
</dbReference>
<evidence type="ECO:0000256" key="3">
    <source>
        <dbReference type="ARBA" id="ARBA00023163"/>
    </source>
</evidence>
<dbReference type="PRINTS" id="PR00778">
    <property type="entry name" value="HTHARSR"/>
</dbReference>
<protein>
    <submittedName>
        <fullName evidence="5">Transcriptional regulator</fullName>
    </submittedName>
</protein>
<dbReference type="InterPro" id="IPR011991">
    <property type="entry name" value="ArsR-like_HTH"/>
</dbReference>
<dbReference type="CDD" id="cd00090">
    <property type="entry name" value="HTH_ARSR"/>
    <property type="match status" value="1"/>
</dbReference>
<evidence type="ECO:0000313" key="6">
    <source>
        <dbReference type="Proteomes" id="UP001144280"/>
    </source>
</evidence>
<proteinExistence type="predicted"/>
<comment type="caution">
    <text evidence="5">The sequence shown here is derived from an EMBL/GenBank/DDBJ whole genome shotgun (WGS) entry which is preliminary data.</text>
</comment>
<reference evidence="5" key="1">
    <citation type="submission" date="2022-12" db="EMBL/GenBank/DDBJ databases">
        <title>New Phytohabitans aurantiacus sp. RD004123 nov., an actinomycete isolated from soil.</title>
        <authorList>
            <person name="Triningsih D.W."/>
            <person name="Harunari E."/>
            <person name="Igarashi Y."/>
        </authorList>
    </citation>
    <scope>NUCLEOTIDE SEQUENCE</scope>
    <source>
        <strain evidence="5">RD004123</strain>
    </source>
</reference>
<dbReference type="PANTHER" id="PTHR43132:SF6">
    <property type="entry name" value="HTH-TYPE TRANSCRIPTIONAL REPRESSOR CZRA"/>
    <property type="match status" value="1"/>
</dbReference>
<dbReference type="InterPro" id="IPR051011">
    <property type="entry name" value="Metal_resp_trans_reg"/>
</dbReference>
<dbReference type="InterPro" id="IPR001845">
    <property type="entry name" value="HTH_ArsR_DNA-bd_dom"/>
</dbReference>
<keyword evidence="2" id="KW-0238">DNA-binding</keyword>
<feature type="domain" description="HTH arsR-type" evidence="4">
    <location>
        <begin position="275"/>
        <end position="347"/>
    </location>
</feature>
<organism evidence="5 6">
    <name type="scientific">Phytohabitans aurantiacus</name>
    <dbReference type="NCBI Taxonomy" id="3016789"/>
    <lineage>
        <taxon>Bacteria</taxon>
        <taxon>Bacillati</taxon>
        <taxon>Actinomycetota</taxon>
        <taxon>Actinomycetes</taxon>
        <taxon>Micromonosporales</taxon>
        <taxon>Micromonosporaceae</taxon>
    </lineage>
</organism>
<name>A0ABQ5R2B9_9ACTN</name>
<accession>A0ABQ5R2B9</accession>
<dbReference type="EMBL" id="BSDI01000035">
    <property type="protein sequence ID" value="GLI00713.1"/>
    <property type="molecule type" value="Genomic_DNA"/>
</dbReference>
<dbReference type="SMART" id="SM00418">
    <property type="entry name" value="HTH_ARSR"/>
    <property type="match status" value="1"/>
</dbReference>
<gene>
    <name evidence="5" type="ORF">Pa4123_59890</name>
</gene>
<dbReference type="PANTHER" id="PTHR43132">
    <property type="entry name" value="ARSENICAL RESISTANCE OPERON REPRESSOR ARSR-RELATED"/>
    <property type="match status" value="1"/>
</dbReference>
<keyword evidence="1" id="KW-0805">Transcription regulation</keyword>
<evidence type="ECO:0000313" key="5">
    <source>
        <dbReference type="EMBL" id="GLI00713.1"/>
    </source>
</evidence>
<dbReference type="Gene3D" id="1.10.10.10">
    <property type="entry name" value="Winged helix-like DNA-binding domain superfamily/Winged helix DNA-binding domain"/>
    <property type="match status" value="1"/>
</dbReference>
<keyword evidence="6" id="KW-1185">Reference proteome</keyword>
<evidence type="ECO:0000259" key="4">
    <source>
        <dbReference type="SMART" id="SM00418"/>
    </source>
</evidence>
<evidence type="ECO:0000256" key="1">
    <source>
        <dbReference type="ARBA" id="ARBA00023015"/>
    </source>
</evidence>